<reference evidence="1 2" key="1">
    <citation type="submission" date="2024-02" db="EMBL/GenBank/DDBJ databases">
        <title>New thermophilic sulfur-oxidizing bacteria from a hot springs of the Uzon caldera (Kamchatka, Russia).</title>
        <authorList>
            <person name="Dukat A.M."/>
            <person name="Elcheninov A.G."/>
            <person name="Frolov E.N."/>
        </authorList>
    </citation>
    <scope>NUCLEOTIDE SEQUENCE [LARGE SCALE GENOMIC DNA]</scope>
    <source>
        <strain evidence="1 2">AK1</strain>
    </source>
</reference>
<comment type="caution">
    <text evidence="1">The sequence shown here is derived from an EMBL/GenBank/DDBJ whole genome shotgun (WGS) entry which is preliminary data.</text>
</comment>
<name>A0ABV0EHA4_9BURK</name>
<organism evidence="1 2">
    <name type="scientific">Thiobacter aerophilum</name>
    <dbReference type="NCBI Taxonomy" id="3121275"/>
    <lineage>
        <taxon>Bacteria</taxon>
        <taxon>Pseudomonadati</taxon>
        <taxon>Pseudomonadota</taxon>
        <taxon>Betaproteobacteria</taxon>
        <taxon>Burkholderiales</taxon>
        <taxon>Thiobacteraceae</taxon>
        <taxon>Thiobacter</taxon>
    </lineage>
</organism>
<proteinExistence type="predicted"/>
<dbReference type="EMBL" id="JBAJEX010000003">
    <property type="protein sequence ID" value="MEO1766777.1"/>
    <property type="molecule type" value="Genomic_DNA"/>
</dbReference>
<dbReference type="Proteomes" id="UP001482231">
    <property type="component" value="Unassembled WGS sequence"/>
</dbReference>
<dbReference type="RefSeq" id="WP_347307884.1">
    <property type="nucleotide sequence ID" value="NZ_JBAJEX010000003.1"/>
</dbReference>
<sequence>MSERDRIAASIDIPRAEREVLRWTILVALWHARPYGAEETLLLSAARDAMLRTTEAQLRAEMHSLKLRGLIDIHDERPVWWAQLTAEGEAVVEYRAEAPAGVFRPPRW</sequence>
<protein>
    <submittedName>
        <fullName evidence="1">Cytoplasmic protein</fullName>
    </submittedName>
</protein>
<keyword evidence="2" id="KW-1185">Reference proteome</keyword>
<accession>A0ABV0EHA4</accession>
<gene>
    <name evidence="1" type="ORF">V6E02_06075</name>
</gene>
<evidence type="ECO:0000313" key="2">
    <source>
        <dbReference type="Proteomes" id="UP001482231"/>
    </source>
</evidence>
<evidence type="ECO:0000313" key="1">
    <source>
        <dbReference type="EMBL" id="MEO1766777.1"/>
    </source>
</evidence>